<dbReference type="PANTHER" id="PTHR20883:SF48">
    <property type="entry name" value="ECTOINE DIOXYGENASE"/>
    <property type="match status" value="1"/>
</dbReference>
<evidence type="ECO:0000313" key="2">
    <source>
        <dbReference type="EMBL" id="MEX6687087.1"/>
    </source>
</evidence>
<dbReference type="EMBL" id="JAULBC010000002">
    <property type="protein sequence ID" value="MEX6687087.1"/>
    <property type="molecule type" value="Genomic_DNA"/>
</dbReference>
<dbReference type="SUPFAM" id="SSF51197">
    <property type="entry name" value="Clavaminate synthase-like"/>
    <property type="match status" value="1"/>
</dbReference>
<accession>A0ABV3ZB54</accession>
<dbReference type="RefSeq" id="WP_369328491.1">
    <property type="nucleotide sequence ID" value="NZ_JAULBC010000002.1"/>
</dbReference>
<name>A0ABV3ZB54_9BACT</name>
<dbReference type="GO" id="GO:0051213">
    <property type="term" value="F:dioxygenase activity"/>
    <property type="evidence" value="ECO:0007669"/>
    <property type="project" value="UniProtKB-KW"/>
</dbReference>
<keyword evidence="2" id="KW-0560">Oxidoreductase</keyword>
<keyword evidence="3" id="KW-1185">Reference proteome</keyword>
<comment type="cofactor">
    <cofactor evidence="1">
        <name>Fe(2+)</name>
        <dbReference type="ChEBI" id="CHEBI:29033"/>
    </cofactor>
</comment>
<organism evidence="2 3">
    <name type="scientific">Danxiaibacter flavus</name>
    <dbReference type="NCBI Taxonomy" id="3049108"/>
    <lineage>
        <taxon>Bacteria</taxon>
        <taxon>Pseudomonadati</taxon>
        <taxon>Bacteroidota</taxon>
        <taxon>Chitinophagia</taxon>
        <taxon>Chitinophagales</taxon>
        <taxon>Chitinophagaceae</taxon>
        <taxon>Danxiaibacter</taxon>
    </lineage>
</organism>
<gene>
    <name evidence="2" type="ORF">QTN47_06255</name>
</gene>
<reference evidence="2 3" key="1">
    <citation type="submission" date="2023-07" db="EMBL/GenBank/DDBJ databases">
        <authorList>
            <person name="Lian W.-H."/>
        </authorList>
    </citation>
    <scope>NUCLEOTIDE SEQUENCE [LARGE SCALE GENOMIC DNA]</scope>
    <source>
        <strain evidence="2 3">SYSU DXS3180</strain>
    </source>
</reference>
<dbReference type="Pfam" id="PF05721">
    <property type="entry name" value="PhyH"/>
    <property type="match status" value="1"/>
</dbReference>
<dbReference type="Gene3D" id="2.60.120.620">
    <property type="entry name" value="q2cbj1_9rhob like domain"/>
    <property type="match status" value="1"/>
</dbReference>
<dbReference type="PANTHER" id="PTHR20883">
    <property type="entry name" value="PHYTANOYL-COA DIOXYGENASE DOMAIN CONTAINING 1"/>
    <property type="match status" value="1"/>
</dbReference>
<protein>
    <submittedName>
        <fullName evidence="2">Phytanoyl-CoA dioxygenase family protein</fullName>
    </submittedName>
</protein>
<comment type="caution">
    <text evidence="2">The sequence shown here is derived from an EMBL/GenBank/DDBJ whole genome shotgun (WGS) entry which is preliminary data.</text>
</comment>
<dbReference type="Proteomes" id="UP001560573">
    <property type="component" value="Unassembled WGS sequence"/>
</dbReference>
<sequence>MKYELPPGIFVSPAAILNPVFFFFKDTKTLSVMNYRDGLNERGFATVRNIYSADDIERILNVIDSAEKSKETFRRSTELFAIRQFLKELPEILEIIFNSRLHAVLKNFFKGNYFVVKSIYFDKPKTSNWYVSYHQDLTISVDKKNEMAGFGPWTVKQNQFAVQPPLEILQQILTIRIHLDETSGDNGALRVVPGSHLKGIYRPEAIDWNIEKEVVCAVPQGGIMLMRPLLLHSSGRTINDMPRRVIHIEFSDLELPAGLRWSEKFDLSCIQTDRGIDIAGVNFS</sequence>
<evidence type="ECO:0000313" key="3">
    <source>
        <dbReference type="Proteomes" id="UP001560573"/>
    </source>
</evidence>
<evidence type="ECO:0000256" key="1">
    <source>
        <dbReference type="ARBA" id="ARBA00001954"/>
    </source>
</evidence>
<proteinExistence type="predicted"/>
<dbReference type="InterPro" id="IPR008775">
    <property type="entry name" value="Phytyl_CoA_dOase-like"/>
</dbReference>
<keyword evidence="2" id="KW-0223">Dioxygenase</keyword>